<dbReference type="InterPro" id="IPR036388">
    <property type="entry name" value="WH-like_DNA-bd_sf"/>
</dbReference>
<keyword evidence="1" id="KW-0812">Transmembrane</keyword>
<dbReference type="SUPFAM" id="SSF46785">
    <property type="entry name" value="Winged helix' DNA-binding domain"/>
    <property type="match status" value="1"/>
</dbReference>
<keyword evidence="1" id="KW-0472">Membrane</keyword>
<dbReference type="Pfam" id="PF12840">
    <property type="entry name" value="HTH_20"/>
    <property type="match status" value="1"/>
</dbReference>
<evidence type="ECO:0000313" key="2">
    <source>
        <dbReference type="EMBL" id="MQL54492.1"/>
    </source>
</evidence>
<protein>
    <submittedName>
        <fullName evidence="3">Helix-turn-helix domain-containing protein</fullName>
    </submittedName>
</protein>
<evidence type="ECO:0000313" key="4">
    <source>
        <dbReference type="Proteomes" id="UP000426328"/>
    </source>
</evidence>
<dbReference type="GeneID" id="42780111"/>
<feature type="transmembrane region" description="Helical" evidence="1">
    <location>
        <begin position="83"/>
        <end position="103"/>
    </location>
</feature>
<proteinExistence type="predicted"/>
<accession>A0A650CX84</accession>
<dbReference type="EMBL" id="CP045482">
    <property type="protein sequence ID" value="QGR22305.1"/>
    <property type="molecule type" value="Genomic_DNA"/>
</dbReference>
<dbReference type="AlphaFoldDB" id="A0A650CX84"/>
<dbReference type="Gene3D" id="1.10.10.10">
    <property type="entry name" value="Winged helix-like DNA-binding domain superfamily/Winged helix DNA-binding domain"/>
    <property type="match status" value="1"/>
</dbReference>
<keyword evidence="1" id="KW-1133">Transmembrane helix</keyword>
<evidence type="ECO:0000313" key="5">
    <source>
        <dbReference type="Proteomes" id="UP000474054"/>
    </source>
</evidence>
<dbReference type="KEGG" id="aamb:D1866_10225"/>
<keyword evidence="4" id="KW-1185">Reference proteome</keyword>
<dbReference type="CDD" id="cd00090">
    <property type="entry name" value="HTH_ARSR"/>
    <property type="match status" value="1"/>
</dbReference>
<evidence type="ECO:0000313" key="3">
    <source>
        <dbReference type="EMBL" id="QGR22305.1"/>
    </source>
</evidence>
<dbReference type="RefSeq" id="WP_152939620.1">
    <property type="nucleotide sequence ID" value="NZ_CP045482.1"/>
</dbReference>
<organism evidence="3 4">
    <name type="scientific">Acidianus ambivalens</name>
    <name type="common">Desulfurolobus ambivalens</name>
    <dbReference type="NCBI Taxonomy" id="2283"/>
    <lineage>
        <taxon>Archaea</taxon>
        <taxon>Thermoproteota</taxon>
        <taxon>Thermoprotei</taxon>
        <taxon>Sulfolobales</taxon>
        <taxon>Sulfolobaceae</taxon>
        <taxon>Acidianus</taxon>
    </lineage>
</organism>
<reference evidence="2 5" key="1">
    <citation type="submission" date="2019-10" db="EMBL/GenBank/DDBJ databases">
        <title>Comparative genomics of sulfur disproportionating microorganisms.</title>
        <authorList>
            <person name="Ward L.M."/>
            <person name="Bertran E."/>
            <person name="Johnston D."/>
        </authorList>
    </citation>
    <scope>NUCLEOTIDE SEQUENCE [LARGE SCALE GENOMIC DNA]</scope>
    <source>
        <strain evidence="2 5">DSM 3772</strain>
    </source>
</reference>
<name>A0A650CX84_ACIAM</name>
<dbReference type="InterPro" id="IPR011991">
    <property type="entry name" value="ArsR-like_HTH"/>
</dbReference>
<feature type="transmembrane region" description="Helical" evidence="1">
    <location>
        <begin position="109"/>
        <end position="128"/>
    </location>
</feature>
<evidence type="ECO:0000256" key="1">
    <source>
        <dbReference type="SAM" id="Phobius"/>
    </source>
</evidence>
<reference evidence="3 4" key="2">
    <citation type="submission" date="2019-10" db="EMBL/GenBank/DDBJ databases">
        <title>Genome Sequences from Six Type Strain Members of the Archaeal Family Sulfolobaceae: Acidianus ambivalens, Acidianus infernus, Metallosphaera prunae, Stygiolobus azoricus, Sulfolobus metallicus, and Sulfurisphaera ohwakuensis.</title>
        <authorList>
            <person name="Counts J.A."/>
            <person name="Kelly R.M."/>
        </authorList>
    </citation>
    <scope>NUCLEOTIDE SEQUENCE [LARGE SCALE GENOMIC DNA]</scope>
    <source>
        <strain evidence="3 4">LEI 10</strain>
    </source>
</reference>
<dbReference type="Proteomes" id="UP000426328">
    <property type="component" value="Chromosome"/>
</dbReference>
<dbReference type="EMBL" id="WHYS01000001">
    <property type="protein sequence ID" value="MQL54492.1"/>
    <property type="molecule type" value="Genomic_DNA"/>
</dbReference>
<sequence>MESINSNETRKKIYYYLLKQGKPIGLKKIQRDLGISSPSLVHYHLKRLEEQGLVKETPEGYVINKVILSEFVKVANHLIPISAFWSSFFLTSLVLEIALLLTGRIIDSAVFGSIIIGISSALSIKELIKKYKEIKL</sequence>
<gene>
    <name evidence="3" type="ORF">D1866_10225</name>
    <name evidence="2" type="ORF">GFB69_01665</name>
</gene>
<dbReference type="Proteomes" id="UP000474054">
    <property type="component" value="Unassembled WGS sequence"/>
</dbReference>
<dbReference type="InterPro" id="IPR036390">
    <property type="entry name" value="WH_DNA-bd_sf"/>
</dbReference>